<dbReference type="Proteomes" id="UP000092993">
    <property type="component" value="Unassembled WGS sequence"/>
</dbReference>
<organism evidence="2 3">
    <name type="scientific">Grifola frondosa</name>
    <name type="common">Maitake</name>
    <name type="synonym">Polyporus frondosus</name>
    <dbReference type="NCBI Taxonomy" id="5627"/>
    <lineage>
        <taxon>Eukaryota</taxon>
        <taxon>Fungi</taxon>
        <taxon>Dikarya</taxon>
        <taxon>Basidiomycota</taxon>
        <taxon>Agaricomycotina</taxon>
        <taxon>Agaricomycetes</taxon>
        <taxon>Polyporales</taxon>
        <taxon>Grifolaceae</taxon>
        <taxon>Grifola</taxon>
    </lineage>
</organism>
<dbReference type="AlphaFoldDB" id="A0A1C7M2L9"/>
<evidence type="ECO:0000313" key="2">
    <source>
        <dbReference type="EMBL" id="OBZ70646.1"/>
    </source>
</evidence>
<protein>
    <submittedName>
        <fullName evidence="2">Uncharacterized protein</fullName>
    </submittedName>
</protein>
<evidence type="ECO:0000256" key="1">
    <source>
        <dbReference type="SAM" id="MobiDB-lite"/>
    </source>
</evidence>
<evidence type="ECO:0000313" key="3">
    <source>
        <dbReference type="Proteomes" id="UP000092993"/>
    </source>
</evidence>
<gene>
    <name evidence="2" type="ORF">A0H81_09371</name>
</gene>
<keyword evidence="3" id="KW-1185">Reference proteome</keyword>
<comment type="caution">
    <text evidence="2">The sequence shown here is derived from an EMBL/GenBank/DDBJ whole genome shotgun (WGS) entry which is preliminary data.</text>
</comment>
<sequence>MDLGQYPVTHSQVIAAAKTVDSLLSSLDVSLRRLTMPSPVYASPVSVTLNSSPASSISSLPAIPETARRTRHVCHGQQCPRCLMESAVRQSARSPSRHSTQSASTPRSYGTSRSGTFDSISTGMTSIVAHPYGPSRQGTLDSQKRHSSIPRASTPLRTSVASRPSRAGTFDTPWHPTYAQSMNMIIDYDLDTSEYT</sequence>
<feature type="compositionally biased region" description="Polar residues" evidence="1">
    <location>
        <begin position="88"/>
        <end position="125"/>
    </location>
</feature>
<name>A0A1C7M2L9_GRIFR</name>
<accession>A0A1C7M2L9</accession>
<feature type="region of interest" description="Disordered" evidence="1">
    <location>
        <begin position="86"/>
        <end position="173"/>
    </location>
</feature>
<reference evidence="2 3" key="1">
    <citation type="submission" date="2016-03" db="EMBL/GenBank/DDBJ databases">
        <title>Whole genome sequencing of Grifola frondosa 9006-11.</title>
        <authorList>
            <person name="Min B."/>
            <person name="Park H."/>
            <person name="Kim J.-G."/>
            <person name="Cho H."/>
            <person name="Oh Y.-L."/>
            <person name="Kong W.-S."/>
            <person name="Choi I.-G."/>
        </authorList>
    </citation>
    <scope>NUCLEOTIDE SEQUENCE [LARGE SCALE GENOMIC DNA]</scope>
    <source>
        <strain evidence="2 3">9006-11</strain>
    </source>
</reference>
<dbReference type="EMBL" id="LUGG01000013">
    <property type="protein sequence ID" value="OBZ70646.1"/>
    <property type="molecule type" value="Genomic_DNA"/>
</dbReference>
<proteinExistence type="predicted"/>